<reference evidence="2 3" key="1">
    <citation type="submission" date="2014-07" db="EMBL/GenBank/DDBJ databases">
        <title>Draft Genome Sequence of Gephyronic Acid Producer, Cystobacter violaceus Strain Cb vi76.</title>
        <authorList>
            <person name="Stevens D.C."/>
            <person name="Young J."/>
            <person name="Carmichael R."/>
            <person name="Tan J."/>
            <person name="Taylor R.E."/>
        </authorList>
    </citation>
    <scope>NUCLEOTIDE SEQUENCE [LARGE SCALE GENOMIC DNA]</scope>
    <source>
        <strain evidence="2 3">Cb vi76</strain>
    </source>
</reference>
<name>A0A084SSI7_9BACT</name>
<dbReference type="Pfam" id="PF00498">
    <property type="entry name" value="FHA"/>
    <property type="match status" value="2"/>
</dbReference>
<dbReference type="CDD" id="cd00060">
    <property type="entry name" value="FHA"/>
    <property type="match status" value="2"/>
</dbReference>
<dbReference type="RefSeq" id="WP_200883742.1">
    <property type="nucleotide sequence ID" value="NZ_JPMI01000142.1"/>
</dbReference>
<dbReference type="EMBL" id="JPMI01000142">
    <property type="protein sequence ID" value="KFA91422.1"/>
    <property type="molecule type" value="Genomic_DNA"/>
</dbReference>
<dbReference type="AlphaFoldDB" id="A0A084SSI7"/>
<dbReference type="PROSITE" id="PS50006">
    <property type="entry name" value="FHA_DOMAIN"/>
    <property type="match status" value="1"/>
</dbReference>
<organism evidence="2 3">
    <name type="scientific">Archangium violaceum Cb vi76</name>
    <dbReference type="NCBI Taxonomy" id="1406225"/>
    <lineage>
        <taxon>Bacteria</taxon>
        <taxon>Pseudomonadati</taxon>
        <taxon>Myxococcota</taxon>
        <taxon>Myxococcia</taxon>
        <taxon>Myxococcales</taxon>
        <taxon>Cystobacterineae</taxon>
        <taxon>Archangiaceae</taxon>
        <taxon>Archangium</taxon>
    </lineage>
</organism>
<evidence type="ECO:0000313" key="3">
    <source>
        <dbReference type="Proteomes" id="UP000028547"/>
    </source>
</evidence>
<comment type="caution">
    <text evidence="2">The sequence shown here is derived from an EMBL/GenBank/DDBJ whole genome shotgun (WGS) entry which is preliminary data.</text>
</comment>
<evidence type="ECO:0000259" key="1">
    <source>
        <dbReference type="PROSITE" id="PS50006"/>
    </source>
</evidence>
<dbReference type="InterPro" id="IPR000253">
    <property type="entry name" value="FHA_dom"/>
</dbReference>
<feature type="domain" description="FHA" evidence="1">
    <location>
        <begin position="177"/>
        <end position="226"/>
    </location>
</feature>
<proteinExistence type="predicted"/>
<evidence type="ECO:0000313" key="2">
    <source>
        <dbReference type="EMBL" id="KFA91422.1"/>
    </source>
</evidence>
<sequence length="255" mass="27254">MPAMASYCPRCDAENPDNASTCHACGSPMRSGTMVMAAPKLAARPQVALRVVRADGGPESVVRMTGDTLTCGPQGDLALTDDPFIMPEQARFFFSGGRLAVEDVGGANGVFVRLRQERELPVGGELRLGRQRLVLEPIPAAAVGPGGAHIWGSVDPGYRLRLVQILEGGLRGAAFPLKEGDNQLGREQGEITFPTDGFVSGRHALLSVKQDRLRVRDVGSSNGTFIRLTGPVFVDNGDHFLIGRQLLRVEIQLAA</sequence>
<dbReference type="SUPFAM" id="SSF49879">
    <property type="entry name" value="SMAD/FHA domain"/>
    <property type="match status" value="2"/>
</dbReference>
<dbReference type="InterPro" id="IPR008984">
    <property type="entry name" value="SMAD_FHA_dom_sf"/>
</dbReference>
<dbReference type="Proteomes" id="UP000028547">
    <property type="component" value="Unassembled WGS sequence"/>
</dbReference>
<protein>
    <submittedName>
        <fullName evidence="2">Signal peptide protein</fullName>
    </submittedName>
</protein>
<gene>
    <name evidence="2" type="ORF">Q664_21645</name>
</gene>
<dbReference type="Gene3D" id="2.60.200.20">
    <property type="match status" value="2"/>
</dbReference>
<accession>A0A084SSI7</accession>